<evidence type="ECO:0000313" key="1">
    <source>
        <dbReference type="EMBL" id="KKK66998.1"/>
    </source>
</evidence>
<gene>
    <name evidence="1" type="ORF">LCGC14_2958450</name>
</gene>
<accession>A0A0F8XDS8</accession>
<dbReference type="EMBL" id="LAZR01059814">
    <property type="protein sequence ID" value="KKK66998.1"/>
    <property type="molecule type" value="Genomic_DNA"/>
</dbReference>
<proteinExistence type="predicted"/>
<organism evidence="1">
    <name type="scientific">marine sediment metagenome</name>
    <dbReference type="NCBI Taxonomy" id="412755"/>
    <lineage>
        <taxon>unclassified sequences</taxon>
        <taxon>metagenomes</taxon>
        <taxon>ecological metagenomes</taxon>
    </lineage>
</organism>
<reference evidence="1" key="1">
    <citation type="journal article" date="2015" name="Nature">
        <title>Complex archaea that bridge the gap between prokaryotes and eukaryotes.</title>
        <authorList>
            <person name="Spang A."/>
            <person name="Saw J.H."/>
            <person name="Jorgensen S.L."/>
            <person name="Zaremba-Niedzwiedzka K."/>
            <person name="Martijn J."/>
            <person name="Lind A.E."/>
            <person name="van Eijk R."/>
            <person name="Schleper C."/>
            <person name="Guy L."/>
            <person name="Ettema T.J."/>
        </authorList>
    </citation>
    <scope>NUCLEOTIDE SEQUENCE</scope>
</reference>
<comment type="caution">
    <text evidence="1">The sequence shown here is derived from an EMBL/GenBank/DDBJ whole genome shotgun (WGS) entry which is preliminary data.</text>
</comment>
<dbReference type="AlphaFoldDB" id="A0A0F8XDS8"/>
<name>A0A0F8XDS8_9ZZZZ</name>
<sequence>MGSGWDDVTNGNPIIDILSGQQAIAENNYQPIGG</sequence>
<protein>
    <submittedName>
        <fullName evidence="1">Uncharacterized protein</fullName>
    </submittedName>
</protein>
<feature type="non-terminal residue" evidence="1">
    <location>
        <position position="34"/>
    </location>
</feature>